<feature type="region of interest" description="Disordered" evidence="2">
    <location>
        <begin position="305"/>
        <end position="500"/>
    </location>
</feature>
<dbReference type="OrthoDB" id="6126170at2759"/>
<evidence type="ECO:0000313" key="5">
    <source>
        <dbReference type="Proteomes" id="UP000683360"/>
    </source>
</evidence>
<protein>
    <recommendedName>
        <fullName evidence="3">Vwde helical domain-containing protein</fullName>
    </recommendedName>
</protein>
<reference evidence="4" key="1">
    <citation type="submission" date="2021-03" db="EMBL/GenBank/DDBJ databases">
        <authorList>
            <person name="Bekaert M."/>
        </authorList>
    </citation>
    <scope>NUCLEOTIDE SEQUENCE</scope>
</reference>
<feature type="compositionally biased region" description="Basic and acidic residues" evidence="2">
    <location>
        <begin position="393"/>
        <end position="476"/>
    </location>
</feature>
<dbReference type="Gene3D" id="2.60.120.260">
    <property type="entry name" value="Galactose-binding domain-like"/>
    <property type="match status" value="1"/>
</dbReference>
<feature type="compositionally biased region" description="Basic and acidic residues" evidence="2">
    <location>
        <begin position="336"/>
        <end position="346"/>
    </location>
</feature>
<sequence length="500" mass="57508">MSDEQLFVEEPEFLNKINVGNNSIVIVDNNTTNPNLATFCSCEQQAGSTESLDDINRITCNLTDSHEECLDSSSSSGSYVQYESCLQPLRRRRSVNFPHKISKRSLGNDDDVVDFQPLTYSDEVNETKTEPPATFRNGWTSDRAYNICFNSINNALPNDMVKDYVEVPVDKFIEACVKDIEVAGDTTFLTDTINTMVTSIMTELVKTESLYTQKSSDGSQTLLEYFASALCLNNCSDNGICKSGVCICDNGHLGEDCSYTTSSPPTGISLPSDGECKLTTRSCKAMNIFGDFLTTSVWCKRRHFQTIPPDRPPERQINRQIRPPERQIYRQIGPPHRQDHQTDRPTGKTPRQSHKQDHKTDTQKRPPDRHTNKTTKQAQTDKTIRQTASQTRQPDRQTARPDHQIDRKDHQTDRKDHHTDRQTDRQDHQTDRQTRTPDKQTDRHRTPDRQTYKTTRLDHQTDRHTRPPDRYTEKTTRQTRQTRPPDRQTKKTTRQTDKQI</sequence>
<accession>A0A8S3SZJ3</accession>
<keyword evidence="5" id="KW-1185">Reference proteome</keyword>
<feature type="compositionally biased region" description="Basic and acidic residues" evidence="2">
    <location>
        <begin position="354"/>
        <end position="371"/>
    </location>
</feature>
<comment type="caution">
    <text evidence="4">The sequence shown here is derived from an EMBL/GenBank/DDBJ whole genome shotgun (WGS) entry which is preliminary data.</text>
</comment>
<organism evidence="4 5">
    <name type="scientific">Mytilus edulis</name>
    <name type="common">Blue mussel</name>
    <dbReference type="NCBI Taxonomy" id="6550"/>
    <lineage>
        <taxon>Eukaryota</taxon>
        <taxon>Metazoa</taxon>
        <taxon>Spiralia</taxon>
        <taxon>Lophotrochozoa</taxon>
        <taxon>Mollusca</taxon>
        <taxon>Bivalvia</taxon>
        <taxon>Autobranchia</taxon>
        <taxon>Pteriomorphia</taxon>
        <taxon>Mytilida</taxon>
        <taxon>Mytiloidea</taxon>
        <taxon>Mytilidae</taxon>
        <taxon>Mytilinae</taxon>
        <taxon>Mytilus</taxon>
    </lineage>
</organism>
<gene>
    <name evidence="4" type="ORF">MEDL_36961</name>
</gene>
<feature type="compositionally biased region" description="Polar residues" evidence="2">
    <location>
        <begin position="374"/>
        <end position="392"/>
    </location>
</feature>
<proteinExistence type="predicted"/>
<dbReference type="FunFam" id="2.10.25.10:FF:000001">
    <property type="entry name" value="Tenascin C"/>
    <property type="match status" value="1"/>
</dbReference>
<evidence type="ECO:0000256" key="2">
    <source>
        <dbReference type="SAM" id="MobiDB-lite"/>
    </source>
</evidence>
<evidence type="ECO:0000259" key="3">
    <source>
        <dbReference type="Pfam" id="PF26129"/>
    </source>
</evidence>
<name>A0A8S3SZJ3_MYTED</name>
<dbReference type="Proteomes" id="UP000683360">
    <property type="component" value="Unassembled WGS sequence"/>
</dbReference>
<feature type="domain" description="Vwde helical" evidence="3">
    <location>
        <begin position="135"/>
        <end position="221"/>
    </location>
</feature>
<dbReference type="AlphaFoldDB" id="A0A8S3SZJ3"/>
<dbReference type="EMBL" id="CAJPWZ010001791">
    <property type="protein sequence ID" value="CAG2223721.1"/>
    <property type="molecule type" value="Genomic_DNA"/>
</dbReference>
<feature type="compositionally biased region" description="Basic and acidic residues" evidence="2">
    <location>
        <begin position="483"/>
        <end position="500"/>
    </location>
</feature>
<evidence type="ECO:0000256" key="1">
    <source>
        <dbReference type="ARBA" id="ARBA00023180"/>
    </source>
</evidence>
<evidence type="ECO:0000313" key="4">
    <source>
        <dbReference type="EMBL" id="CAG2223721.1"/>
    </source>
</evidence>
<dbReference type="Pfam" id="PF26129">
    <property type="entry name" value="Vwde"/>
    <property type="match status" value="1"/>
</dbReference>
<feature type="compositionally biased region" description="Basic and acidic residues" evidence="2">
    <location>
        <begin position="311"/>
        <end position="328"/>
    </location>
</feature>
<dbReference type="InterPro" id="IPR058727">
    <property type="entry name" value="Helical_Vwde"/>
</dbReference>
<keyword evidence="1" id="KW-0325">Glycoprotein</keyword>